<proteinExistence type="inferred from homology"/>
<dbReference type="Proteomes" id="UP000005947">
    <property type="component" value="Unassembled WGS sequence"/>
</dbReference>
<feature type="binding site" evidence="10">
    <location>
        <position position="257"/>
    </location>
    <ligand>
        <name>beta-D-galactose</name>
        <dbReference type="ChEBI" id="CHEBI:27667"/>
    </ligand>
</feature>
<feature type="active site" description="Proton acceptor" evidence="9">
    <location>
        <position position="323"/>
    </location>
</feature>
<dbReference type="RefSeq" id="WP_006302525.1">
    <property type="nucleotide sequence ID" value="NZ_ACGK02000001.1"/>
</dbReference>
<gene>
    <name evidence="12" type="ORF">HMPREF0091_10378</name>
</gene>
<name>F1T3Y7_9ACTN</name>
<evidence type="ECO:0000313" key="12">
    <source>
        <dbReference type="EMBL" id="EGF23431.1"/>
    </source>
</evidence>
<evidence type="ECO:0000256" key="5">
    <source>
        <dbReference type="ARBA" id="ARBA00014165"/>
    </source>
</evidence>
<feature type="active site" description="Proton donor" evidence="9">
    <location>
        <position position="185"/>
    </location>
</feature>
<dbReference type="GO" id="GO:0030246">
    <property type="term" value="F:carbohydrate binding"/>
    <property type="evidence" value="ECO:0007669"/>
    <property type="project" value="InterPro"/>
</dbReference>
<feature type="binding site" evidence="11">
    <location>
        <begin position="79"/>
        <end position="80"/>
    </location>
    <ligand>
        <name>beta-D-galactose</name>
        <dbReference type="ChEBI" id="CHEBI:27667"/>
    </ligand>
</feature>
<evidence type="ECO:0000256" key="7">
    <source>
        <dbReference type="ARBA" id="ARBA00023277"/>
    </source>
</evidence>
<organism evidence="12 13">
    <name type="scientific">Fannyhessea vaginae DSM 15829</name>
    <dbReference type="NCBI Taxonomy" id="525256"/>
    <lineage>
        <taxon>Bacteria</taxon>
        <taxon>Bacillati</taxon>
        <taxon>Actinomycetota</taxon>
        <taxon>Coriobacteriia</taxon>
        <taxon>Coriobacteriales</taxon>
        <taxon>Atopobiaceae</taxon>
        <taxon>Fannyhessea</taxon>
    </lineage>
</organism>
<feature type="binding site" evidence="11">
    <location>
        <begin position="185"/>
        <end position="187"/>
    </location>
    <ligand>
        <name>beta-D-galactose</name>
        <dbReference type="ChEBI" id="CHEBI:27667"/>
    </ligand>
</feature>
<keyword evidence="13" id="KW-1185">Reference proteome</keyword>
<evidence type="ECO:0000256" key="11">
    <source>
        <dbReference type="PIRSR" id="PIRSR005096-3"/>
    </source>
</evidence>
<dbReference type="InterPro" id="IPR011013">
    <property type="entry name" value="Gal_mutarotase_sf_dom"/>
</dbReference>
<dbReference type="EC" id="5.1.3.3" evidence="4 8"/>
<sequence length="369" mass="41325">MIRTGTLGTLPNGLLARTYTLTCKDVSVTLTNYGATLLKVVTPDKNKHPDDILLGYQNIKGYLGQNAACYGATIGPVANRSEFAQIMFNDRVYHLPQNDGPHKQNNLHTDLENGLHKKLWGAKVDKEHNTVILTCSLEDMELGLPGDRTFTARFELSSLNDTHQQLRVSYTCTTNVPTFVNMTNHAYFNLAGHASGSILDQRVCIHAQNYLPIREDGISEGTILPVQDTPFDFREERTIGADMPLSNEQLRRGRGYDHCYCVDNYHDNTTVRSALYASDPQSGRHLHISVSTPGAHFYTGNQLNESDVKDGATYQAHAGFAFEPEFYPNCSRHSEWPQPVCTPTKPYCSTTIYTFSTDIIETEDDIYDM</sequence>
<evidence type="ECO:0000256" key="1">
    <source>
        <dbReference type="ARBA" id="ARBA00001614"/>
    </source>
</evidence>
<dbReference type="PROSITE" id="PS00545">
    <property type="entry name" value="ALDOSE_1_EPIMERASE"/>
    <property type="match status" value="1"/>
</dbReference>
<dbReference type="PANTHER" id="PTHR10091:SF0">
    <property type="entry name" value="GALACTOSE MUTAROTASE"/>
    <property type="match status" value="1"/>
</dbReference>
<dbReference type="EMBL" id="ACGK02000001">
    <property type="protein sequence ID" value="EGF23431.1"/>
    <property type="molecule type" value="Genomic_DNA"/>
</dbReference>
<dbReference type="OrthoDB" id="9779408at2"/>
<dbReference type="PANTHER" id="PTHR10091">
    <property type="entry name" value="ALDOSE-1-EPIMERASE"/>
    <property type="match status" value="1"/>
</dbReference>
<comment type="pathway">
    <text evidence="2 8">Carbohydrate metabolism; hexose metabolism.</text>
</comment>
<dbReference type="GO" id="GO:0006006">
    <property type="term" value="P:glucose metabolic process"/>
    <property type="evidence" value="ECO:0007669"/>
    <property type="project" value="TreeGrafter"/>
</dbReference>
<evidence type="ECO:0000256" key="3">
    <source>
        <dbReference type="ARBA" id="ARBA00006206"/>
    </source>
</evidence>
<comment type="catalytic activity">
    <reaction evidence="1 8">
        <text>alpha-D-glucose = beta-D-glucose</text>
        <dbReference type="Rhea" id="RHEA:10264"/>
        <dbReference type="ChEBI" id="CHEBI:15903"/>
        <dbReference type="ChEBI" id="CHEBI:17925"/>
        <dbReference type="EC" id="5.1.3.3"/>
    </reaction>
</comment>
<protein>
    <recommendedName>
        <fullName evidence="5 8">Aldose 1-epimerase</fullName>
        <ecNumber evidence="4 8">5.1.3.3</ecNumber>
    </recommendedName>
</protein>
<dbReference type="UniPathway" id="UPA00242"/>
<dbReference type="PIRSF" id="PIRSF005096">
    <property type="entry name" value="GALM"/>
    <property type="match status" value="1"/>
</dbReference>
<dbReference type="GeneID" id="93209939"/>
<dbReference type="CDD" id="cd09019">
    <property type="entry name" value="galactose_mutarotase_like"/>
    <property type="match status" value="1"/>
</dbReference>
<dbReference type="Gene3D" id="2.70.98.10">
    <property type="match status" value="1"/>
</dbReference>
<dbReference type="InterPro" id="IPR015443">
    <property type="entry name" value="Aldose_1-epimerase"/>
</dbReference>
<dbReference type="AlphaFoldDB" id="F1T3Y7"/>
<keyword evidence="7 8" id="KW-0119">Carbohydrate metabolism</keyword>
<dbReference type="InterPro" id="IPR014718">
    <property type="entry name" value="GH-type_carb-bd"/>
</dbReference>
<keyword evidence="6 8" id="KW-0413">Isomerase</keyword>
<dbReference type="GO" id="GO:0033499">
    <property type="term" value="P:galactose catabolic process via UDP-galactose, Leloir pathway"/>
    <property type="evidence" value="ECO:0007669"/>
    <property type="project" value="TreeGrafter"/>
</dbReference>
<dbReference type="SUPFAM" id="SSF74650">
    <property type="entry name" value="Galactose mutarotase-like"/>
    <property type="match status" value="1"/>
</dbReference>
<evidence type="ECO:0000256" key="8">
    <source>
        <dbReference type="PIRNR" id="PIRNR005096"/>
    </source>
</evidence>
<dbReference type="InterPro" id="IPR008183">
    <property type="entry name" value="Aldose_1/G6P_1-epimerase"/>
</dbReference>
<comment type="caution">
    <text evidence="12">The sequence shown here is derived from an EMBL/GenBank/DDBJ whole genome shotgun (WGS) entry which is preliminary data.</text>
</comment>
<evidence type="ECO:0000313" key="13">
    <source>
        <dbReference type="Proteomes" id="UP000005947"/>
    </source>
</evidence>
<evidence type="ECO:0000256" key="4">
    <source>
        <dbReference type="ARBA" id="ARBA00013185"/>
    </source>
</evidence>
<evidence type="ECO:0000256" key="6">
    <source>
        <dbReference type="ARBA" id="ARBA00023235"/>
    </source>
</evidence>
<dbReference type="GO" id="GO:0004034">
    <property type="term" value="F:aldose 1-epimerase activity"/>
    <property type="evidence" value="ECO:0007669"/>
    <property type="project" value="UniProtKB-EC"/>
</dbReference>
<dbReference type="InterPro" id="IPR018052">
    <property type="entry name" value="Ald1_epimerase_CS"/>
</dbReference>
<evidence type="ECO:0000256" key="10">
    <source>
        <dbReference type="PIRSR" id="PIRSR005096-2"/>
    </source>
</evidence>
<evidence type="ECO:0000256" key="2">
    <source>
        <dbReference type="ARBA" id="ARBA00005028"/>
    </source>
</evidence>
<comment type="similarity">
    <text evidence="3 8">Belongs to the aldose epimerase family.</text>
</comment>
<accession>F1T3Y7</accession>
<dbReference type="eggNOG" id="COG2017">
    <property type="taxonomic scope" value="Bacteria"/>
</dbReference>
<dbReference type="InterPro" id="IPR047215">
    <property type="entry name" value="Galactose_mutarotase-like"/>
</dbReference>
<reference evidence="12 13" key="1">
    <citation type="submission" date="2011-02" db="EMBL/GenBank/DDBJ databases">
        <authorList>
            <person name="Muzny D."/>
            <person name="Qin X."/>
            <person name="Buhay C."/>
            <person name="Dugan-Rocha S."/>
            <person name="Ding Y."/>
            <person name="Chen G."/>
            <person name="Hawes A."/>
            <person name="Holder M."/>
            <person name="Jhangiani S."/>
            <person name="Johnson A."/>
            <person name="Khan Z."/>
            <person name="Li Z."/>
            <person name="Liu W."/>
            <person name="Liu X."/>
            <person name="Perez L."/>
            <person name="Shen H."/>
            <person name="Wang Q."/>
            <person name="Watt J."/>
            <person name="Xi L."/>
            <person name="Xin Y."/>
            <person name="Zhou J."/>
            <person name="Deng J."/>
            <person name="Jiang H."/>
            <person name="Liu Y."/>
            <person name="Qu J."/>
            <person name="Song X.-Z."/>
            <person name="Zhang L."/>
            <person name="Villasana D."/>
            <person name="Johnson A."/>
            <person name="Liu J."/>
            <person name="Liyanage D."/>
            <person name="Lorensuhewa L."/>
            <person name="Robinson T."/>
            <person name="Song A."/>
            <person name="Song B.-B."/>
            <person name="Dinh H."/>
            <person name="Thornton R."/>
            <person name="Coyle M."/>
            <person name="Francisco L."/>
            <person name="Jackson L."/>
            <person name="Javaid M."/>
            <person name="Korchina V."/>
            <person name="Kovar C."/>
            <person name="Mata R."/>
            <person name="Mathew T."/>
            <person name="Ngo R."/>
            <person name="Nguyen L."/>
            <person name="Nguyen N."/>
            <person name="Okwuonu G."/>
            <person name="Ongeri F."/>
            <person name="Pham C."/>
            <person name="Simmons D."/>
            <person name="Wilczek-Boney K."/>
            <person name="Hale W."/>
            <person name="Jakkamsetti A."/>
            <person name="Pham P."/>
            <person name="Ruth R."/>
            <person name="San Lucas F."/>
            <person name="Warren J."/>
            <person name="Zhang J."/>
            <person name="Zhao Z."/>
            <person name="Zhou C."/>
            <person name="Zhu D."/>
            <person name="Lee S."/>
            <person name="Bess C."/>
            <person name="Blankenburg K."/>
            <person name="Forbes L."/>
            <person name="Fu Q."/>
            <person name="Gubbala S."/>
            <person name="Hirani K."/>
            <person name="Jayaseelan J.C."/>
            <person name="Lara F."/>
            <person name="Munidasa M."/>
            <person name="Palculict T."/>
            <person name="Patil S."/>
            <person name="Pu L.-L."/>
            <person name="Saada N."/>
            <person name="Tang L."/>
            <person name="Weissenberger G."/>
            <person name="Zhu Y."/>
            <person name="Hemphill L."/>
            <person name="Shang Y."/>
            <person name="Youmans B."/>
            <person name="Ayvaz T."/>
            <person name="Ross M."/>
            <person name="Santibanez J."/>
            <person name="Aqrawi P."/>
            <person name="Gross S."/>
            <person name="Joshi V."/>
            <person name="Fowler G."/>
            <person name="Nazareth L."/>
            <person name="Reid J."/>
            <person name="Worley K."/>
            <person name="Petrosino J."/>
            <person name="Highlander S."/>
            <person name="Gibbs R."/>
        </authorList>
    </citation>
    <scope>NUCLEOTIDE SEQUENCE [LARGE SCALE GENOMIC DNA]</scope>
    <source>
        <strain evidence="12 13">DSM 15829</strain>
    </source>
</reference>
<evidence type="ECO:0000256" key="9">
    <source>
        <dbReference type="PIRSR" id="PIRSR005096-1"/>
    </source>
</evidence>
<dbReference type="Pfam" id="PF01263">
    <property type="entry name" value="Aldose_epim"/>
    <property type="match status" value="1"/>
</dbReference>